<dbReference type="EMBL" id="MIJY01000023">
    <property type="protein sequence ID" value="OEG12950.1"/>
    <property type="molecule type" value="Genomic_DNA"/>
</dbReference>
<dbReference type="Pfam" id="PF01580">
    <property type="entry name" value="FtsK_SpoIIIE"/>
    <property type="match status" value="1"/>
</dbReference>
<dbReference type="SUPFAM" id="SSF52540">
    <property type="entry name" value="P-loop containing nucleoside triphosphate hydrolases"/>
    <property type="match status" value="1"/>
</dbReference>
<name>A0A1E5GL46_9ENTE</name>
<dbReference type="PANTHER" id="PTHR22683:SF47">
    <property type="entry name" value="FTSK DOMAIN-CONTAINING PROTEIN YDCQ"/>
    <property type="match status" value="1"/>
</dbReference>
<keyword evidence="4" id="KW-0472">Membrane</keyword>
<feature type="binding site" evidence="3">
    <location>
        <begin position="227"/>
        <end position="234"/>
    </location>
    <ligand>
        <name>ATP</name>
        <dbReference type="ChEBI" id="CHEBI:30616"/>
    </ligand>
</feature>
<dbReference type="GO" id="GO:0005524">
    <property type="term" value="F:ATP binding"/>
    <property type="evidence" value="ECO:0007669"/>
    <property type="project" value="UniProtKB-UniRule"/>
</dbReference>
<evidence type="ECO:0000313" key="6">
    <source>
        <dbReference type="EMBL" id="OEG12950.1"/>
    </source>
</evidence>
<proteinExistence type="predicted"/>
<dbReference type="InterPro" id="IPR050206">
    <property type="entry name" value="FtsK/SpoIIIE/SftA"/>
</dbReference>
<evidence type="ECO:0000256" key="1">
    <source>
        <dbReference type="ARBA" id="ARBA00022741"/>
    </source>
</evidence>
<evidence type="ECO:0000256" key="2">
    <source>
        <dbReference type="ARBA" id="ARBA00022840"/>
    </source>
</evidence>
<dbReference type="PROSITE" id="PS50901">
    <property type="entry name" value="FTSK"/>
    <property type="match status" value="1"/>
</dbReference>
<feature type="domain" description="FtsK" evidence="5">
    <location>
        <begin position="210"/>
        <end position="392"/>
    </location>
</feature>
<keyword evidence="7" id="KW-1185">Reference proteome</keyword>
<dbReference type="Gene3D" id="3.40.50.300">
    <property type="entry name" value="P-loop containing nucleotide triphosphate hydrolases"/>
    <property type="match status" value="1"/>
</dbReference>
<sequence length="487" mass="56451">MNFIDWRYKGLRVRKWHRKMIWRVLSLFSLSVFLSLFIYNCWQNNYFTLLTAIPFSKMGVAFSRSFLVGLLCSGLLFFLAYPLFKRFLLLQRLCTMIYSSGFYIVNDFQTPNMMKSNSVRMKKDIIYFPRFYVKLVKNQIQITVRLDGSEFHQSGKLKELSGIFEEMFEIDLVGMGLRNSFFTYSFEVDNAKNRLTIADIVPVDYSIELMKGIFWNIAKVPHALIVGGTGGGKSYFIQVLLRAFAKMGADIRIGDAKYSDLLDMKKFFPHVYGDPKEISNMVKVTVQEMNDRYKYVKTLDNYKSGKDFTYYKLKPIVLILDEYVAWISSYTVKKERDEILSDLRQIILKGRQVGVIGIFATQRPDAEFLKGDIRDQLGLRVSLGEMGDDGYKMAFGKITQMLINKGIVGRGYIHMTGNFLVREFYSPLVPEEYDFIKEMADLLGIDGLNDLERSGKIDSCPTDSEPADGYEIREIIYEEKESYERSE</sequence>
<accession>A0A1E5GL46</accession>
<dbReference type="RefSeq" id="WP_069663650.1">
    <property type="nucleotide sequence ID" value="NZ_JBHUJJ010000001.1"/>
</dbReference>
<gene>
    <name evidence="6" type="ORF">BCR25_05530</name>
</gene>
<evidence type="ECO:0000256" key="4">
    <source>
        <dbReference type="SAM" id="Phobius"/>
    </source>
</evidence>
<organism evidence="6 7">
    <name type="scientific">Enterococcus termitis</name>
    <dbReference type="NCBI Taxonomy" id="332950"/>
    <lineage>
        <taxon>Bacteria</taxon>
        <taxon>Bacillati</taxon>
        <taxon>Bacillota</taxon>
        <taxon>Bacilli</taxon>
        <taxon>Lactobacillales</taxon>
        <taxon>Enterococcaceae</taxon>
        <taxon>Enterococcus</taxon>
    </lineage>
</organism>
<dbReference type="GO" id="GO:0003677">
    <property type="term" value="F:DNA binding"/>
    <property type="evidence" value="ECO:0007669"/>
    <property type="project" value="InterPro"/>
</dbReference>
<reference evidence="7" key="1">
    <citation type="submission" date="2016-09" db="EMBL/GenBank/DDBJ databases">
        <authorList>
            <person name="Gulvik C.A."/>
        </authorList>
    </citation>
    <scope>NUCLEOTIDE SEQUENCE [LARGE SCALE GENOMIC DNA]</scope>
    <source>
        <strain evidence="7">LMG 8895</strain>
    </source>
</reference>
<protein>
    <recommendedName>
        <fullName evidence="5">FtsK domain-containing protein</fullName>
    </recommendedName>
</protein>
<keyword evidence="2 3" id="KW-0067">ATP-binding</keyword>
<feature type="transmembrane region" description="Helical" evidence="4">
    <location>
        <begin position="20"/>
        <end position="39"/>
    </location>
</feature>
<dbReference type="InterPro" id="IPR002543">
    <property type="entry name" value="FtsK_dom"/>
</dbReference>
<comment type="caution">
    <text evidence="6">The sequence shown here is derived from an EMBL/GenBank/DDBJ whole genome shotgun (WGS) entry which is preliminary data.</text>
</comment>
<dbReference type="Proteomes" id="UP000095094">
    <property type="component" value="Unassembled WGS sequence"/>
</dbReference>
<keyword evidence="4" id="KW-1133">Transmembrane helix</keyword>
<evidence type="ECO:0000313" key="7">
    <source>
        <dbReference type="Proteomes" id="UP000095094"/>
    </source>
</evidence>
<feature type="transmembrane region" description="Helical" evidence="4">
    <location>
        <begin position="59"/>
        <end position="80"/>
    </location>
</feature>
<keyword evidence="4" id="KW-0812">Transmembrane</keyword>
<dbReference type="PANTHER" id="PTHR22683">
    <property type="entry name" value="SPORULATION PROTEIN RELATED"/>
    <property type="match status" value="1"/>
</dbReference>
<dbReference type="AlphaFoldDB" id="A0A1E5GL46"/>
<evidence type="ECO:0000259" key="5">
    <source>
        <dbReference type="PROSITE" id="PS50901"/>
    </source>
</evidence>
<keyword evidence="1 3" id="KW-0547">Nucleotide-binding</keyword>
<evidence type="ECO:0000256" key="3">
    <source>
        <dbReference type="PROSITE-ProRule" id="PRU00289"/>
    </source>
</evidence>
<dbReference type="InterPro" id="IPR027417">
    <property type="entry name" value="P-loop_NTPase"/>
</dbReference>